<evidence type="ECO:0000313" key="2">
    <source>
        <dbReference type="EMBL" id="KXN97948.1"/>
    </source>
</evidence>
<protein>
    <recommendedName>
        <fullName evidence="4">DUF3244 domain-containing protein</fullName>
    </recommendedName>
</protein>
<dbReference type="RefSeq" id="WP_062623079.1">
    <property type="nucleotide sequence ID" value="NZ_JRWG01000013.1"/>
</dbReference>
<evidence type="ECO:0008006" key="4">
    <source>
        <dbReference type="Google" id="ProtNLM"/>
    </source>
</evidence>
<evidence type="ECO:0000313" key="3">
    <source>
        <dbReference type="Proteomes" id="UP000070138"/>
    </source>
</evidence>
<dbReference type="Proteomes" id="UP000070138">
    <property type="component" value="Unassembled WGS sequence"/>
</dbReference>
<name>A0A137REM5_9FLAO</name>
<comment type="caution">
    <text evidence="2">The sequence shown here is derived from an EMBL/GenBank/DDBJ whole genome shotgun (WGS) entry which is preliminary data.</text>
</comment>
<reference evidence="2 3" key="2">
    <citation type="journal article" date="2016" name="Int. J. Syst. Evol. Microbiol.">
        <title>Vitellibacter aquimaris sp. nov., a marine bacterium isolated from seawater.</title>
        <authorList>
            <person name="Thevarajoo S."/>
            <person name="Selvaratnam C."/>
            <person name="Goh K.M."/>
            <person name="Hong K.W."/>
            <person name="Chan X.Y."/>
            <person name="Chan K.G."/>
            <person name="Chong C.S."/>
        </authorList>
    </citation>
    <scope>NUCLEOTIDE SEQUENCE [LARGE SCALE GENOMIC DNA]</scope>
    <source>
        <strain evidence="2 3">D-24</strain>
    </source>
</reference>
<keyword evidence="1" id="KW-0732">Signal</keyword>
<accession>A0A137REM5</accession>
<gene>
    <name evidence="2" type="ORF">LS48_13775</name>
</gene>
<dbReference type="AlphaFoldDB" id="A0A137REM5"/>
<keyword evidence="3" id="KW-1185">Reference proteome</keyword>
<organism evidence="2 3">
    <name type="scientific">Aequorivita aquimaris</name>
    <dbReference type="NCBI Taxonomy" id="1548749"/>
    <lineage>
        <taxon>Bacteria</taxon>
        <taxon>Pseudomonadati</taxon>
        <taxon>Bacteroidota</taxon>
        <taxon>Flavobacteriia</taxon>
        <taxon>Flavobacteriales</taxon>
        <taxon>Flavobacteriaceae</taxon>
        <taxon>Aequorivita</taxon>
    </lineage>
</organism>
<dbReference type="OrthoDB" id="1448347at2"/>
<proteinExistence type="predicted"/>
<sequence>MKKLLTLIAFLLVSFVYGQENNNTDYSSTISMEPSEVSSSALLNFEFSDASTIKYIISRNDIDVSTKEISKNEGLQMVKADFSFLENGTYEIRFLIDEVEVKKIAFRKI</sequence>
<dbReference type="STRING" id="1548749.LS48_13775"/>
<evidence type="ECO:0000256" key="1">
    <source>
        <dbReference type="SAM" id="SignalP"/>
    </source>
</evidence>
<reference evidence="3" key="1">
    <citation type="submission" date="2014-10" db="EMBL/GenBank/DDBJ databases">
        <title>Genome sequencing of Vitellibacter sp. D-24.</title>
        <authorList>
            <person name="Thevarajoo S."/>
            <person name="Selvaratnam C."/>
            <person name="Goh K.M."/>
            <person name="Chong C.S."/>
        </authorList>
    </citation>
    <scope>NUCLEOTIDE SEQUENCE [LARGE SCALE GENOMIC DNA]</scope>
    <source>
        <strain evidence="3">D-24</strain>
    </source>
</reference>
<feature type="chain" id="PRO_5007479580" description="DUF3244 domain-containing protein" evidence="1">
    <location>
        <begin position="19"/>
        <end position="109"/>
    </location>
</feature>
<feature type="signal peptide" evidence="1">
    <location>
        <begin position="1"/>
        <end position="18"/>
    </location>
</feature>
<dbReference type="EMBL" id="JRWG01000013">
    <property type="protein sequence ID" value="KXN97948.1"/>
    <property type="molecule type" value="Genomic_DNA"/>
</dbReference>